<proteinExistence type="predicted"/>
<dbReference type="PANTHER" id="PTHR43628:SF1">
    <property type="entry name" value="CHITIN SYNTHASE REGULATORY FACTOR 2-RELATED"/>
    <property type="match status" value="1"/>
</dbReference>
<evidence type="ECO:0000256" key="2">
    <source>
        <dbReference type="SAM" id="SignalP"/>
    </source>
</evidence>
<feature type="chain" id="PRO_5045103726" evidence="2">
    <location>
        <begin position="20"/>
        <end position="173"/>
    </location>
</feature>
<reference evidence="4" key="1">
    <citation type="journal article" date="2019" name="Int. J. Syst. Evol. Microbiol.">
        <title>The Global Catalogue of Microorganisms (GCM) 10K type strain sequencing project: providing services to taxonomists for standard genome sequencing and annotation.</title>
        <authorList>
            <consortium name="The Broad Institute Genomics Platform"/>
            <consortium name="The Broad Institute Genome Sequencing Center for Infectious Disease"/>
            <person name="Wu L."/>
            <person name="Ma J."/>
        </authorList>
    </citation>
    <scope>NUCLEOTIDE SEQUENCE [LARGE SCALE GENOMIC DNA]</scope>
    <source>
        <strain evidence="4">CCUG 52537</strain>
    </source>
</reference>
<dbReference type="SMART" id="SM00671">
    <property type="entry name" value="SEL1"/>
    <property type="match status" value="2"/>
</dbReference>
<dbReference type="SUPFAM" id="SSF81901">
    <property type="entry name" value="HCP-like"/>
    <property type="match status" value="1"/>
</dbReference>
<feature type="compositionally biased region" description="Basic and acidic residues" evidence="1">
    <location>
        <begin position="154"/>
        <end position="164"/>
    </location>
</feature>
<name>A0ABW3BZZ2_SPHXN</name>
<feature type="signal peptide" evidence="2">
    <location>
        <begin position="1"/>
        <end position="19"/>
    </location>
</feature>
<feature type="region of interest" description="Disordered" evidence="1">
    <location>
        <begin position="152"/>
        <end position="173"/>
    </location>
</feature>
<dbReference type="Gene3D" id="1.25.40.10">
    <property type="entry name" value="Tetratricopeptide repeat domain"/>
    <property type="match status" value="1"/>
</dbReference>
<dbReference type="PANTHER" id="PTHR43628">
    <property type="entry name" value="ACTIVATOR OF C KINASE PROTEIN 1-RELATED"/>
    <property type="match status" value="1"/>
</dbReference>
<dbReference type="InterPro" id="IPR011990">
    <property type="entry name" value="TPR-like_helical_dom_sf"/>
</dbReference>
<gene>
    <name evidence="3" type="ORF">ACFQ00_05690</name>
</gene>
<keyword evidence="4" id="KW-1185">Reference proteome</keyword>
<protein>
    <submittedName>
        <fullName evidence="3">Tetratricopeptide repeat protein</fullName>
    </submittedName>
</protein>
<dbReference type="InterPro" id="IPR006597">
    <property type="entry name" value="Sel1-like"/>
</dbReference>
<dbReference type="Proteomes" id="UP001597124">
    <property type="component" value="Unassembled WGS sequence"/>
</dbReference>
<accession>A0ABW3BZZ2</accession>
<sequence length="173" mass="18494">MKTPLAIALLLALAAPSFADTGVGNGDWASARLEGAMSAYHTGDYRTARRGFQRLAEHGSAIAETMLGVMYAKGHGVRASPAVAAGWFRRAASRGYGPAQIALSDAFARGHGVSRDIDDAYFWALAATTGGDRSAEAPGRIRVKALGESLSPETRAEIDEEVHNWRPRAQRQR</sequence>
<evidence type="ECO:0000313" key="3">
    <source>
        <dbReference type="EMBL" id="MFD0847811.1"/>
    </source>
</evidence>
<organism evidence="3 4">
    <name type="scientific">Sphingosinicella xenopeptidilytica</name>
    <dbReference type="NCBI Taxonomy" id="364098"/>
    <lineage>
        <taxon>Bacteria</taxon>
        <taxon>Pseudomonadati</taxon>
        <taxon>Pseudomonadota</taxon>
        <taxon>Alphaproteobacteria</taxon>
        <taxon>Sphingomonadales</taxon>
        <taxon>Sphingosinicellaceae</taxon>
        <taxon>Sphingosinicella</taxon>
    </lineage>
</organism>
<evidence type="ECO:0000313" key="4">
    <source>
        <dbReference type="Proteomes" id="UP001597124"/>
    </source>
</evidence>
<dbReference type="EMBL" id="JBHTIK010000002">
    <property type="protein sequence ID" value="MFD0847811.1"/>
    <property type="molecule type" value="Genomic_DNA"/>
</dbReference>
<dbReference type="Pfam" id="PF08238">
    <property type="entry name" value="Sel1"/>
    <property type="match status" value="2"/>
</dbReference>
<keyword evidence="2" id="KW-0732">Signal</keyword>
<dbReference type="InterPro" id="IPR052945">
    <property type="entry name" value="Mitotic_Regulator"/>
</dbReference>
<comment type="caution">
    <text evidence="3">The sequence shown here is derived from an EMBL/GenBank/DDBJ whole genome shotgun (WGS) entry which is preliminary data.</text>
</comment>
<dbReference type="RefSeq" id="WP_381487461.1">
    <property type="nucleotide sequence ID" value="NZ_JBHTIK010000002.1"/>
</dbReference>
<evidence type="ECO:0000256" key="1">
    <source>
        <dbReference type="SAM" id="MobiDB-lite"/>
    </source>
</evidence>